<dbReference type="InterPro" id="IPR016137">
    <property type="entry name" value="RGS"/>
</dbReference>
<keyword evidence="4" id="KW-1185">Reference proteome</keyword>
<feature type="compositionally biased region" description="Basic and acidic residues" evidence="1">
    <location>
        <begin position="77"/>
        <end position="98"/>
    </location>
</feature>
<feature type="region of interest" description="Disordered" evidence="1">
    <location>
        <begin position="30"/>
        <end position="107"/>
    </location>
</feature>
<dbReference type="InterPro" id="IPR036305">
    <property type="entry name" value="RGS_sf"/>
</dbReference>
<dbReference type="InParanoid" id="F0YAW4"/>
<dbReference type="EMBL" id="GL833130">
    <property type="protein sequence ID" value="EGB07604.1"/>
    <property type="molecule type" value="Genomic_DNA"/>
</dbReference>
<name>F0YAW4_AURAN</name>
<feature type="compositionally biased region" description="Low complexity" evidence="1">
    <location>
        <begin position="63"/>
        <end position="73"/>
    </location>
</feature>
<dbReference type="InterPro" id="IPR044926">
    <property type="entry name" value="RGS_subdomain_2"/>
</dbReference>
<dbReference type="CDD" id="cd07440">
    <property type="entry name" value="RGS"/>
    <property type="match status" value="1"/>
</dbReference>
<evidence type="ECO:0000313" key="3">
    <source>
        <dbReference type="EMBL" id="EGB07604.1"/>
    </source>
</evidence>
<gene>
    <name evidence="3" type="ORF">AURANDRAFT_64707</name>
</gene>
<dbReference type="PROSITE" id="PS50132">
    <property type="entry name" value="RGS"/>
    <property type="match status" value="1"/>
</dbReference>
<proteinExistence type="predicted"/>
<feature type="compositionally biased region" description="Low complexity" evidence="1">
    <location>
        <begin position="30"/>
        <end position="51"/>
    </location>
</feature>
<dbReference type="Gene3D" id="1.10.167.10">
    <property type="entry name" value="Regulator of G-protein Signalling 4, domain 2"/>
    <property type="match status" value="1"/>
</dbReference>
<dbReference type="Proteomes" id="UP000002729">
    <property type="component" value="Unassembled WGS sequence"/>
</dbReference>
<feature type="domain" description="RGS" evidence="2">
    <location>
        <begin position="115"/>
        <end position="231"/>
    </location>
</feature>
<accession>F0YAW4</accession>
<protein>
    <recommendedName>
        <fullName evidence="2">RGS domain-containing protein</fullName>
    </recommendedName>
</protein>
<organism evidence="4">
    <name type="scientific">Aureococcus anophagefferens</name>
    <name type="common">Harmful bloom alga</name>
    <dbReference type="NCBI Taxonomy" id="44056"/>
    <lineage>
        <taxon>Eukaryota</taxon>
        <taxon>Sar</taxon>
        <taxon>Stramenopiles</taxon>
        <taxon>Ochrophyta</taxon>
        <taxon>Pelagophyceae</taxon>
        <taxon>Pelagomonadales</taxon>
        <taxon>Pelagomonadaceae</taxon>
        <taxon>Aureococcus</taxon>
    </lineage>
</organism>
<dbReference type="Pfam" id="PF00615">
    <property type="entry name" value="RGS"/>
    <property type="match status" value="1"/>
</dbReference>
<dbReference type="GeneID" id="20224960"/>
<dbReference type="SUPFAM" id="SSF48097">
    <property type="entry name" value="Regulator of G-protein signaling, RGS"/>
    <property type="match status" value="1"/>
</dbReference>
<evidence type="ECO:0000313" key="4">
    <source>
        <dbReference type="Proteomes" id="UP000002729"/>
    </source>
</evidence>
<evidence type="ECO:0000259" key="2">
    <source>
        <dbReference type="PROSITE" id="PS50132"/>
    </source>
</evidence>
<sequence>MSDPSTPPPRRKSLLEPLFDFFLGRRRSSARSQSQVFVEPDAAFPAPAPAAGERDDAAPPPVSAAAAPEAQAPRRVSLPDEEPRASRRSRSFDDDRNRRPSLKSLGSNSREMVQTLYDILDHGDDGGDFHAYLKSKHAEELVDFFREFRAFASRDRKSSNEEKRVWAFRLYDTYLVDGAKRSVNLGENAAAIRFHIHKEFAAGNFAPAVLEPAVDSCLYLVAMGDLHKFARLQRTRYGEDDLEAGDDTRKLSLRNVTRANFMQALDAYG</sequence>
<dbReference type="AlphaFoldDB" id="F0YAW4"/>
<dbReference type="RefSeq" id="XP_009037602.1">
    <property type="nucleotide sequence ID" value="XM_009039354.1"/>
</dbReference>
<reference evidence="3 4" key="1">
    <citation type="journal article" date="2011" name="Proc. Natl. Acad. Sci. U.S.A.">
        <title>Niche of harmful alga Aureococcus anophagefferens revealed through ecogenomics.</title>
        <authorList>
            <person name="Gobler C.J."/>
            <person name="Berry D.L."/>
            <person name="Dyhrman S.T."/>
            <person name="Wilhelm S.W."/>
            <person name="Salamov A."/>
            <person name="Lobanov A.V."/>
            <person name="Zhang Y."/>
            <person name="Collier J.L."/>
            <person name="Wurch L.L."/>
            <person name="Kustka A.B."/>
            <person name="Dill B.D."/>
            <person name="Shah M."/>
            <person name="VerBerkmoes N.C."/>
            <person name="Kuo A."/>
            <person name="Terry A."/>
            <person name="Pangilinan J."/>
            <person name="Lindquist E.A."/>
            <person name="Lucas S."/>
            <person name="Paulsen I.T."/>
            <person name="Hattenrath-Lehmann T.K."/>
            <person name="Talmage S.C."/>
            <person name="Walker E.A."/>
            <person name="Koch F."/>
            <person name="Burson A.M."/>
            <person name="Marcoval M.A."/>
            <person name="Tang Y.Z."/>
            <person name="Lecleir G.R."/>
            <person name="Coyne K.J."/>
            <person name="Berg G.M."/>
            <person name="Bertrand E.M."/>
            <person name="Saito M.A."/>
            <person name="Gladyshev V.N."/>
            <person name="Grigoriev I.V."/>
        </authorList>
    </citation>
    <scope>NUCLEOTIDE SEQUENCE [LARGE SCALE GENOMIC DNA]</scope>
    <source>
        <strain evidence="4">CCMP 1984</strain>
    </source>
</reference>
<dbReference type="KEGG" id="aaf:AURANDRAFT_64707"/>
<evidence type="ECO:0000256" key="1">
    <source>
        <dbReference type="SAM" id="MobiDB-lite"/>
    </source>
</evidence>